<evidence type="ECO:0008006" key="3">
    <source>
        <dbReference type="Google" id="ProtNLM"/>
    </source>
</evidence>
<protein>
    <recommendedName>
        <fullName evidence="3">LemA protein</fullName>
    </recommendedName>
</protein>
<proteinExistence type="predicted"/>
<dbReference type="Proteomes" id="UP000198310">
    <property type="component" value="Unassembled WGS sequence"/>
</dbReference>
<dbReference type="EMBL" id="FZNS01000004">
    <property type="protein sequence ID" value="SNR61440.1"/>
    <property type="molecule type" value="Genomic_DNA"/>
</dbReference>
<dbReference type="AlphaFoldDB" id="A0A238XRU8"/>
<accession>A0A238XRU8</accession>
<dbReference type="RefSeq" id="WP_089332744.1">
    <property type="nucleotide sequence ID" value="NZ_FZNS01000004.1"/>
</dbReference>
<sequence length="195" mass="21827">MKHIFWLLLVCTLATTSCNRTPKVIDPASAAAVKVQVDILRDTVQARWTEMVSSDDAKLQDLRHVLTALEGQPGTDRAQLRDLQRANSRLKTLRYDQTTMAESARIDAYDTAQDSLMKVVYQLALPAGREPAPAVKTLTDRIQDADVSLISFRVRYDQAATRFNNYLQVHATELAQLGGQYSKLKPLPVFTLPVK</sequence>
<evidence type="ECO:0000313" key="2">
    <source>
        <dbReference type="Proteomes" id="UP000198310"/>
    </source>
</evidence>
<gene>
    <name evidence="1" type="ORF">SAMN06269173_104326</name>
</gene>
<keyword evidence="2" id="KW-1185">Reference proteome</keyword>
<organism evidence="1 2">
    <name type="scientific">Hymenobacter mucosus</name>
    <dbReference type="NCBI Taxonomy" id="1411120"/>
    <lineage>
        <taxon>Bacteria</taxon>
        <taxon>Pseudomonadati</taxon>
        <taxon>Bacteroidota</taxon>
        <taxon>Cytophagia</taxon>
        <taxon>Cytophagales</taxon>
        <taxon>Hymenobacteraceae</taxon>
        <taxon>Hymenobacter</taxon>
    </lineage>
</organism>
<evidence type="ECO:0000313" key="1">
    <source>
        <dbReference type="EMBL" id="SNR61440.1"/>
    </source>
</evidence>
<dbReference type="PROSITE" id="PS51257">
    <property type="entry name" value="PROKAR_LIPOPROTEIN"/>
    <property type="match status" value="1"/>
</dbReference>
<name>A0A238XRU8_9BACT</name>
<reference evidence="2" key="1">
    <citation type="submission" date="2017-06" db="EMBL/GenBank/DDBJ databases">
        <authorList>
            <person name="Varghese N."/>
            <person name="Submissions S."/>
        </authorList>
    </citation>
    <scope>NUCLEOTIDE SEQUENCE [LARGE SCALE GENOMIC DNA]</scope>
    <source>
        <strain evidence="2">DSM 28041</strain>
    </source>
</reference>